<feature type="transmembrane region" description="Helical" evidence="7">
    <location>
        <begin position="340"/>
        <end position="358"/>
    </location>
</feature>
<dbReference type="EMBL" id="BAAAGX010000022">
    <property type="protein sequence ID" value="GAA0262186.1"/>
    <property type="molecule type" value="Genomic_DNA"/>
</dbReference>
<dbReference type="InterPro" id="IPR020846">
    <property type="entry name" value="MFS_dom"/>
</dbReference>
<keyword evidence="2" id="KW-0813">Transport</keyword>
<organism evidence="9 10">
    <name type="scientific">Cryptosporangium japonicum</name>
    <dbReference type="NCBI Taxonomy" id="80872"/>
    <lineage>
        <taxon>Bacteria</taxon>
        <taxon>Bacillati</taxon>
        <taxon>Actinomycetota</taxon>
        <taxon>Actinomycetes</taxon>
        <taxon>Cryptosporangiales</taxon>
        <taxon>Cryptosporangiaceae</taxon>
        <taxon>Cryptosporangium</taxon>
    </lineage>
</organism>
<dbReference type="PROSITE" id="PS50850">
    <property type="entry name" value="MFS"/>
    <property type="match status" value="1"/>
</dbReference>
<feature type="transmembrane region" description="Helical" evidence="7">
    <location>
        <begin position="248"/>
        <end position="267"/>
    </location>
</feature>
<feature type="transmembrane region" description="Helical" evidence="7">
    <location>
        <begin position="168"/>
        <end position="187"/>
    </location>
</feature>
<feature type="domain" description="Major facilitator superfamily (MFS) profile" evidence="8">
    <location>
        <begin position="7"/>
        <end position="407"/>
    </location>
</feature>
<evidence type="ECO:0000313" key="9">
    <source>
        <dbReference type="EMBL" id="GAA0262186.1"/>
    </source>
</evidence>
<reference evidence="9 10" key="1">
    <citation type="journal article" date="2019" name="Int. J. Syst. Evol. Microbiol.">
        <title>The Global Catalogue of Microorganisms (GCM) 10K type strain sequencing project: providing services to taxonomists for standard genome sequencing and annotation.</title>
        <authorList>
            <consortium name="The Broad Institute Genomics Platform"/>
            <consortium name="The Broad Institute Genome Sequencing Center for Infectious Disease"/>
            <person name="Wu L."/>
            <person name="Ma J."/>
        </authorList>
    </citation>
    <scope>NUCLEOTIDE SEQUENCE [LARGE SCALE GENOMIC DNA]</scope>
    <source>
        <strain evidence="9 10">JCM 10425</strain>
    </source>
</reference>
<dbReference type="Pfam" id="PF07690">
    <property type="entry name" value="MFS_1"/>
    <property type="match status" value="1"/>
</dbReference>
<keyword evidence="6 7" id="KW-0472">Membrane</keyword>
<dbReference type="InterPro" id="IPR050171">
    <property type="entry name" value="MFS_Transporters"/>
</dbReference>
<feature type="transmembrane region" description="Helical" evidence="7">
    <location>
        <begin position="39"/>
        <end position="62"/>
    </location>
</feature>
<feature type="transmembrane region" description="Helical" evidence="7">
    <location>
        <begin position="370"/>
        <end position="388"/>
    </location>
</feature>
<evidence type="ECO:0000256" key="2">
    <source>
        <dbReference type="ARBA" id="ARBA00022448"/>
    </source>
</evidence>
<evidence type="ECO:0000256" key="6">
    <source>
        <dbReference type="ARBA" id="ARBA00023136"/>
    </source>
</evidence>
<name>A0ABN0UUS6_9ACTN</name>
<feature type="transmembrane region" description="Helical" evidence="7">
    <location>
        <begin position="279"/>
        <end position="299"/>
    </location>
</feature>
<dbReference type="RefSeq" id="WP_344651812.1">
    <property type="nucleotide sequence ID" value="NZ_BAAAGX010000022.1"/>
</dbReference>
<evidence type="ECO:0000256" key="4">
    <source>
        <dbReference type="ARBA" id="ARBA00022692"/>
    </source>
</evidence>
<comment type="caution">
    <text evidence="9">The sequence shown here is derived from an EMBL/GenBank/DDBJ whole genome shotgun (WGS) entry which is preliminary data.</text>
</comment>
<gene>
    <name evidence="9" type="ORF">GCM10009539_54950</name>
</gene>
<keyword evidence="10" id="KW-1185">Reference proteome</keyword>
<feature type="transmembrane region" description="Helical" evidence="7">
    <location>
        <begin position="99"/>
        <end position="121"/>
    </location>
</feature>
<feature type="transmembrane region" description="Helical" evidence="7">
    <location>
        <begin position="214"/>
        <end position="236"/>
    </location>
</feature>
<keyword evidence="4 7" id="KW-0812">Transmembrane</keyword>
<dbReference type="Gene3D" id="1.20.1250.20">
    <property type="entry name" value="MFS general substrate transporter like domains"/>
    <property type="match status" value="1"/>
</dbReference>
<feature type="transmembrane region" description="Helical" evidence="7">
    <location>
        <begin position="74"/>
        <end position="93"/>
    </location>
</feature>
<comment type="subcellular location">
    <subcellularLocation>
        <location evidence="1">Cell membrane</location>
        <topology evidence="1">Multi-pass membrane protein</topology>
    </subcellularLocation>
</comment>
<evidence type="ECO:0000256" key="3">
    <source>
        <dbReference type="ARBA" id="ARBA00022475"/>
    </source>
</evidence>
<evidence type="ECO:0000259" key="8">
    <source>
        <dbReference type="PROSITE" id="PS50850"/>
    </source>
</evidence>
<dbReference type="InterPro" id="IPR036259">
    <property type="entry name" value="MFS_trans_sf"/>
</dbReference>
<evidence type="ECO:0000256" key="5">
    <source>
        <dbReference type="ARBA" id="ARBA00022989"/>
    </source>
</evidence>
<feature type="transmembrane region" description="Helical" evidence="7">
    <location>
        <begin position="142"/>
        <end position="162"/>
    </location>
</feature>
<dbReference type="Proteomes" id="UP001500967">
    <property type="component" value="Unassembled WGS sequence"/>
</dbReference>
<dbReference type="InterPro" id="IPR011701">
    <property type="entry name" value="MFS"/>
</dbReference>
<accession>A0ABN0UUS6</accession>
<proteinExistence type="predicted"/>
<protein>
    <submittedName>
        <fullName evidence="9">MFS transporter</fullName>
    </submittedName>
</protein>
<dbReference type="PANTHER" id="PTHR23517">
    <property type="entry name" value="RESISTANCE PROTEIN MDTM, PUTATIVE-RELATED-RELATED"/>
    <property type="match status" value="1"/>
</dbReference>
<evidence type="ECO:0000256" key="7">
    <source>
        <dbReference type="SAM" id="Phobius"/>
    </source>
</evidence>
<keyword evidence="5 7" id="KW-1133">Transmembrane helix</keyword>
<sequence>MRTRHNLGFWLIAGAFLTAMAFSTVPTPLYVLYQRQDGFSSFLVTVVFATYAVGVVVSLLLAGHVSDWVGRKRVLLPALGLELLAALIFLFSTGLPELLLARFVSGLGVGMITATATAYLAELHALSRPGDGTGRFEMVSTAANIGGLGVGPLVSGALAQYLPSPLRTPYLLFAVLLVLAIVAVGSTKETVDLTSERPAWRPQRIGVNGADRRAYLAAGTTAFTAFAVFGLFNSLAPGFVAGTLHHPSRLLAGVVVFVVFGAAAAAQTLTSGLRPASRFALGVGIEAIGLLVLVAGMATESLVGFLIGGALAGAGGGVVFKSAIGAVVASAAPAARGEALAGLFLIAYLGLIVPSLALGVTTQFVDATTAMYWFTGALLALLAAGARLHGVDFPRRLLTTAGSVLGK</sequence>
<dbReference type="PANTHER" id="PTHR23517:SF13">
    <property type="entry name" value="MAJOR FACILITATOR SUPERFAMILY MFS_1"/>
    <property type="match status" value="1"/>
</dbReference>
<evidence type="ECO:0000313" key="10">
    <source>
        <dbReference type="Proteomes" id="UP001500967"/>
    </source>
</evidence>
<feature type="transmembrane region" description="Helical" evidence="7">
    <location>
        <begin position="305"/>
        <end position="328"/>
    </location>
</feature>
<keyword evidence="3" id="KW-1003">Cell membrane</keyword>
<evidence type="ECO:0000256" key="1">
    <source>
        <dbReference type="ARBA" id="ARBA00004651"/>
    </source>
</evidence>
<dbReference type="SUPFAM" id="SSF103473">
    <property type="entry name" value="MFS general substrate transporter"/>
    <property type="match status" value="1"/>
</dbReference>